<dbReference type="InterPro" id="IPR003522">
    <property type="entry name" value="T3SS_OM_pore_YscC"/>
</dbReference>
<dbReference type="PANTHER" id="PTHR30332">
    <property type="entry name" value="PROBABLE GENERAL SECRETION PATHWAY PROTEIN D"/>
    <property type="match status" value="1"/>
</dbReference>
<evidence type="ECO:0000256" key="1">
    <source>
        <dbReference type="ARBA" id="ARBA00004442"/>
    </source>
</evidence>
<gene>
    <name evidence="3" type="primary">sctC</name>
    <name evidence="9" type="ORF">AX018_10775</name>
</gene>
<comment type="similarity">
    <text evidence="3">Belongs to the bacterial secretin family. T3SS SctC subfamily.</text>
</comment>
<evidence type="ECO:0000313" key="10">
    <source>
        <dbReference type="Proteomes" id="UP000248856"/>
    </source>
</evidence>
<evidence type="ECO:0000256" key="5">
    <source>
        <dbReference type="SAM" id="MobiDB-lite"/>
    </source>
</evidence>
<organism evidence="9 10">
    <name type="scientific">Paracidovorax anthurii</name>
    <dbReference type="NCBI Taxonomy" id="78229"/>
    <lineage>
        <taxon>Bacteria</taxon>
        <taxon>Pseudomonadati</taxon>
        <taxon>Pseudomonadota</taxon>
        <taxon>Betaproteobacteria</taxon>
        <taxon>Burkholderiales</taxon>
        <taxon>Comamonadaceae</taxon>
        <taxon>Paracidovorax</taxon>
    </lineage>
</organism>
<evidence type="ECO:0000313" key="9">
    <source>
        <dbReference type="EMBL" id="RAR72712.1"/>
    </source>
</evidence>
<dbReference type="GO" id="GO:0030254">
    <property type="term" value="P:protein secretion by the type III secretion system"/>
    <property type="evidence" value="ECO:0007669"/>
    <property type="project" value="UniProtKB-UniRule"/>
</dbReference>
<evidence type="ECO:0000259" key="7">
    <source>
        <dbReference type="Pfam" id="PF03958"/>
    </source>
</evidence>
<keyword evidence="3" id="KW-0653">Protein transport</keyword>
<feature type="compositionally biased region" description="Basic and acidic residues" evidence="5">
    <location>
        <begin position="405"/>
        <end position="418"/>
    </location>
</feature>
<keyword evidence="3" id="KW-0811">Translocation</keyword>
<sequence>MKPTHLAHRPRPASAGLPGSVLAGAALALGMAGLLAAAPGAQASPLKLSATLTSLPPSQAGAAVIVPALDTPPAETAAPVATAAPEATPRKGGKRMAYHALAAASYSSAGAMPATSGAATPPTLTPWTPPVTSPVAAAPAIPTRNLETLVPSSRVSEANWGRGRFVYRAESKRLVDVLQDFAASQGIPAVVADGLDGIVNANFDAKPREFLDSVARAYNMLWYHDGSALYFYPGRAIQSRMFRIKGFSRDQLVSMLQSLDVGDKRYPIRFDAASSTIYVSGPPRHVELVSSALEALDAGVTASAERTVRVFALQFASASDRTMGDTTVPGVASTLRKLYGKEDSEGLAASRATSAEAVEKIREQTRKKMSAYVPVPSANQFLPPLPRANPAEGSRPPEPVSLHATGDKPEDAPPRFEADEGTNSVVVQGRADRMDEYEALVRRLDQKPQLVELEATIIEVNSDSVDALGVNWSLRAGTSTVQMNLPVPNAASALGTIVADAGRHLLATVNALQSQGKARILSKPSVLGVANRAAVMREKRVATVRVAGNLEANLFQIEAGTLLQMTPQVTRMDGVNNIKLTLYIEDGAFETNVVDQVPIVKKTEIRTEAHVLEGESLLIGGITVESDSTTDNAVPGLSKIPVVGAAFRNTERQTRRTERLFLITPRVLAQGPSSTVSSISQEVRKP</sequence>
<dbReference type="AlphaFoldDB" id="A0A328YKU3"/>
<dbReference type="HAMAP" id="MF_02219">
    <property type="entry name" value="Type_III_secretin"/>
    <property type="match status" value="1"/>
</dbReference>
<dbReference type="Gene3D" id="3.30.1370.120">
    <property type="match status" value="2"/>
</dbReference>
<feature type="domain" description="NolW-like" evidence="7">
    <location>
        <begin position="240"/>
        <end position="297"/>
    </location>
</feature>
<comment type="subunit">
    <text evidence="3">The core secretion machinery of the T3SS is composed of approximately 20 different proteins, including cytoplasmic components, a base, an export apparatus and a needle. This subunit is part of the base, which anchors the injectisome in the bacterial cell envelope. Forms a stable homooligomeric complex.</text>
</comment>
<feature type="domain" description="Type II/III secretion system secretin-like" evidence="6">
    <location>
        <begin position="511"/>
        <end position="668"/>
    </location>
</feature>
<keyword evidence="3" id="KW-0998">Cell outer membrane</keyword>
<comment type="function">
    <text evidence="3">Component of the type III secretion system (T3SS), also called injectisome, which is used to inject bacterial effector proteins into eukaryotic host cells. Forms a ring-shaped multimeric structure with an apparent central pore in the outer membrane.</text>
</comment>
<dbReference type="Pfam" id="PF00263">
    <property type="entry name" value="Secretin"/>
    <property type="match status" value="1"/>
</dbReference>
<comment type="caution">
    <text evidence="9">The sequence shown here is derived from an EMBL/GenBank/DDBJ whole genome shotgun (WGS) entry which is preliminary data.</text>
</comment>
<dbReference type="GO" id="GO:0030257">
    <property type="term" value="C:type III protein secretion system complex"/>
    <property type="evidence" value="ECO:0007669"/>
    <property type="project" value="UniProtKB-UniRule"/>
</dbReference>
<dbReference type="InterPro" id="IPR004846">
    <property type="entry name" value="T2SS/T3SS_dom"/>
</dbReference>
<dbReference type="InterPro" id="IPR049034">
    <property type="entry name" value="T3S_SPI-1_N0"/>
</dbReference>
<dbReference type="GO" id="GO:0015627">
    <property type="term" value="C:type II protein secretion system complex"/>
    <property type="evidence" value="ECO:0007669"/>
    <property type="project" value="TreeGrafter"/>
</dbReference>
<dbReference type="EMBL" id="QLTA01000077">
    <property type="protein sequence ID" value="RAR72712.1"/>
    <property type="molecule type" value="Genomic_DNA"/>
</dbReference>
<feature type="domain" description="SPI-1 type 3 secretion system secretin N0" evidence="8">
    <location>
        <begin position="169"/>
        <end position="232"/>
    </location>
</feature>
<evidence type="ECO:0000256" key="4">
    <source>
        <dbReference type="RuleBase" id="RU004004"/>
    </source>
</evidence>
<proteinExistence type="inferred from homology"/>
<name>A0A328YKU3_9BURK</name>
<keyword evidence="10" id="KW-1185">Reference proteome</keyword>
<dbReference type="NCBIfam" id="TIGR02516">
    <property type="entry name" value="type_III_yscC"/>
    <property type="match status" value="1"/>
</dbReference>
<dbReference type="PANTHER" id="PTHR30332:SF5">
    <property type="entry name" value="SPI-1 TYPE 3 SECRETION SYSTEM SECRETIN"/>
    <property type="match status" value="1"/>
</dbReference>
<reference evidence="9 10" key="1">
    <citation type="submission" date="2018-06" db="EMBL/GenBank/DDBJ databases">
        <title>Genomic Encyclopedia of Archaeal and Bacterial Type Strains, Phase II (KMG-II): from individual species to whole genera.</title>
        <authorList>
            <person name="Goeker M."/>
        </authorList>
    </citation>
    <scope>NUCLEOTIDE SEQUENCE [LARGE SCALE GENOMIC DNA]</scope>
    <source>
        <strain evidence="9 10">CFPB 3232</strain>
    </source>
</reference>
<dbReference type="Gene3D" id="3.55.50.30">
    <property type="match status" value="1"/>
</dbReference>
<evidence type="ECO:0000256" key="3">
    <source>
        <dbReference type="HAMAP-Rule" id="MF_02219"/>
    </source>
</evidence>
<evidence type="ECO:0000256" key="2">
    <source>
        <dbReference type="ARBA" id="ARBA00022729"/>
    </source>
</evidence>
<comment type="subcellular location">
    <subcellularLocation>
        <location evidence="1 3 4">Cell outer membrane</location>
    </subcellularLocation>
</comment>
<dbReference type="RefSeq" id="WP_111882365.1">
    <property type="nucleotide sequence ID" value="NZ_QLTA01000077.1"/>
</dbReference>
<dbReference type="GO" id="GO:0009279">
    <property type="term" value="C:cell outer membrane"/>
    <property type="evidence" value="ECO:0007669"/>
    <property type="project" value="UniProtKB-SubCell"/>
</dbReference>
<dbReference type="InterPro" id="IPR050810">
    <property type="entry name" value="Bact_Secretion_Sys_Channel"/>
</dbReference>
<feature type="region of interest" description="Disordered" evidence="5">
    <location>
        <begin position="381"/>
        <end position="422"/>
    </location>
</feature>
<dbReference type="InterPro" id="IPR038591">
    <property type="entry name" value="NolW-like_sf"/>
</dbReference>
<keyword evidence="2 3" id="KW-0732">Signal</keyword>
<dbReference type="Pfam" id="PF03958">
    <property type="entry name" value="Secretin_N"/>
    <property type="match status" value="2"/>
</dbReference>
<evidence type="ECO:0000259" key="8">
    <source>
        <dbReference type="Pfam" id="PF21304"/>
    </source>
</evidence>
<protein>
    <recommendedName>
        <fullName evidence="3">Type 3 secretion system secretin</fullName>
        <shortName evidence="3">T3SS secretin</shortName>
    </recommendedName>
</protein>
<evidence type="ECO:0000259" key="6">
    <source>
        <dbReference type="Pfam" id="PF00263"/>
    </source>
</evidence>
<dbReference type="Proteomes" id="UP000248856">
    <property type="component" value="Unassembled WGS sequence"/>
</dbReference>
<keyword evidence="3 4" id="KW-0813">Transport</keyword>
<accession>A0A328YKU3</accession>
<dbReference type="Pfam" id="PF21304">
    <property type="entry name" value="T3S_SPI-1_N0"/>
    <property type="match status" value="1"/>
</dbReference>
<dbReference type="PRINTS" id="PR01337">
    <property type="entry name" value="TYPE3OMGPROT"/>
</dbReference>
<dbReference type="InterPro" id="IPR005644">
    <property type="entry name" value="NolW-like"/>
</dbReference>
<keyword evidence="3" id="KW-0472">Membrane</keyword>
<feature type="domain" description="NolW-like" evidence="7">
    <location>
        <begin position="308"/>
        <end position="448"/>
    </location>
</feature>
<dbReference type="OrthoDB" id="9775455at2"/>